<evidence type="ECO:0000259" key="1">
    <source>
        <dbReference type="Pfam" id="PF01717"/>
    </source>
</evidence>
<reference evidence="2 3" key="1">
    <citation type="submission" date="2018-09" db="EMBL/GenBank/DDBJ databases">
        <title>Genome sequencing of strain 2DFW10M-5.</title>
        <authorList>
            <person name="Heo J."/>
            <person name="Kim S.-J."/>
            <person name="Kwon S.-W."/>
        </authorList>
    </citation>
    <scope>NUCLEOTIDE SEQUENCE [LARGE SCALE GENOMIC DNA]</scope>
    <source>
        <strain evidence="2 3">2DFW10M-5</strain>
    </source>
</reference>
<organism evidence="2 3">
    <name type="scientific">Gryllotalpicola protaetiae</name>
    <dbReference type="NCBI Taxonomy" id="2419771"/>
    <lineage>
        <taxon>Bacteria</taxon>
        <taxon>Bacillati</taxon>
        <taxon>Actinomycetota</taxon>
        <taxon>Actinomycetes</taxon>
        <taxon>Micrococcales</taxon>
        <taxon>Microbacteriaceae</taxon>
        <taxon>Gryllotalpicola</taxon>
    </lineage>
</organism>
<keyword evidence="2" id="KW-0489">Methyltransferase</keyword>
<dbReference type="InterPro" id="IPR002629">
    <property type="entry name" value="Met_Synth_C/arc"/>
</dbReference>
<dbReference type="CDD" id="cd03311">
    <property type="entry name" value="CIMS_C_terminal_like"/>
    <property type="match status" value="1"/>
</dbReference>
<dbReference type="Proteomes" id="UP000275069">
    <property type="component" value="Chromosome"/>
</dbReference>
<name>A0A387BUK8_9MICO</name>
<dbReference type="Gene3D" id="3.20.20.210">
    <property type="match status" value="1"/>
</dbReference>
<dbReference type="InterPro" id="IPR038071">
    <property type="entry name" value="UROD/MetE-like_sf"/>
</dbReference>
<evidence type="ECO:0000313" key="3">
    <source>
        <dbReference type="Proteomes" id="UP000275069"/>
    </source>
</evidence>
<dbReference type="PANTHER" id="PTHR43844:SF1">
    <property type="entry name" value="METHIONINE SYNTHASE"/>
    <property type="match status" value="1"/>
</dbReference>
<keyword evidence="3" id="KW-1185">Reference proteome</keyword>
<gene>
    <name evidence="2" type="ORF">D7I44_14870</name>
</gene>
<accession>A0A387BUK8</accession>
<dbReference type="AlphaFoldDB" id="A0A387BUK8"/>
<dbReference type="GO" id="GO:0008270">
    <property type="term" value="F:zinc ion binding"/>
    <property type="evidence" value="ECO:0007669"/>
    <property type="project" value="InterPro"/>
</dbReference>
<evidence type="ECO:0000313" key="2">
    <source>
        <dbReference type="EMBL" id="AYG04679.1"/>
    </source>
</evidence>
<protein>
    <submittedName>
        <fullName evidence="2">5-methyltetrahydropteroyltriglutamate--homocysteine S-methyltransferase</fullName>
        <ecNumber evidence="2">2.1.1.14</ecNumber>
    </submittedName>
</protein>
<proteinExistence type="predicted"/>
<dbReference type="GO" id="GO:0009086">
    <property type="term" value="P:methionine biosynthetic process"/>
    <property type="evidence" value="ECO:0007669"/>
    <property type="project" value="InterPro"/>
</dbReference>
<dbReference type="Pfam" id="PF01717">
    <property type="entry name" value="Meth_synt_2"/>
    <property type="match status" value="1"/>
</dbReference>
<dbReference type="GO" id="GO:0003871">
    <property type="term" value="F:5-methyltetrahydropteroyltriglutamate-homocysteine S-methyltransferase activity"/>
    <property type="evidence" value="ECO:0007669"/>
    <property type="project" value="UniProtKB-EC"/>
</dbReference>
<dbReference type="KEGG" id="gry:D7I44_14870"/>
<feature type="domain" description="Cobalamin-independent methionine synthase MetE C-terminal/archaeal" evidence="1">
    <location>
        <begin position="25"/>
        <end position="358"/>
    </location>
</feature>
<dbReference type="EC" id="2.1.1.14" evidence="2"/>
<keyword evidence="2" id="KW-0808">Transferase</keyword>
<dbReference type="SUPFAM" id="SSF51726">
    <property type="entry name" value="UROD/MetE-like"/>
    <property type="match status" value="1"/>
</dbReference>
<dbReference type="EMBL" id="CP032624">
    <property type="protein sequence ID" value="AYG04679.1"/>
    <property type="molecule type" value="Genomic_DNA"/>
</dbReference>
<dbReference type="GO" id="GO:0032259">
    <property type="term" value="P:methylation"/>
    <property type="evidence" value="ECO:0007669"/>
    <property type="project" value="UniProtKB-KW"/>
</dbReference>
<dbReference type="PANTHER" id="PTHR43844">
    <property type="entry name" value="METHIONINE SYNTHASE"/>
    <property type="match status" value="1"/>
</dbReference>
<dbReference type="OrthoDB" id="6430685at2"/>
<dbReference type="NCBIfam" id="NF005085">
    <property type="entry name" value="PRK06520.1"/>
    <property type="match status" value="1"/>
</dbReference>
<sequence>MPGRVRGRAASVTRVSVDPPFRSDIVGSFLRPESVKLARADYELGLLDADQLRVIENAAIVDVLGRQRDSGLRAVTDGELRRAWWHYDFFDGLDGVSVVDSDHGIQFTGVSTANKVLRVSDRIGFSSTHPFLAHYSYLHENAPAGLLPKMTIPSPTVLHFRLDADAVTTTAYVDHEDAFDDLAAAYRDAVRAFYDAGCRYLQFDDTAWAYLCSEVELEKAAARGIRTEGLAERYAELINASLAGKPSDMVVTTHVCRGNFRSTWISSGGYEPIAEQLLANTDYDGYFLEYDSERAGGFEPLRFLPHGAKTVVLGLITSKSGELEDVDAIKRRIEEATEFAPLEQLALSPQCGFASTEEGNLLTEEQQWAKVREVVAIAEDVWG</sequence>